<evidence type="ECO:0000259" key="8">
    <source>
        <dbReference type="PROSITE" id="PS50928"/>
    </source>
</evidence>
<name>A0A3D9KGL0_9BACL</name>
<dbReference type="SUPFAM" id="SSF161098">
    <property type="entry name" value="MetI-like"/>
    <property type="match status" value="1"/>
</dbReference>
<evidence type="ECO:0000256" key="7">
    <source>
        <dbReference type="RuleBase" id="RU363032"/>
    </source>
</evidence>
<evidence type="ECO:0000256" key="5">
    <source>
        <dbReference type="ARBA" id="ARBA00022989"/>
    </source>
</evidence>
<dbReference type="AlphaFoldDB" id="A0A3D9KGL0"/>
<dbReference type="Gene3D" id="1.10.3720.10">
    <property type="entry name" value="MetI-like"/>
    <property type="match status" value="1"/>
</dbReference>
<dbReference type="Proteomes" id="UP000256977">
    <property type="component" value="Unassembled WGS sequence"/>
</dbReference>
<feature type="transmembrane region" description="Helical" evidence="7">
    <location>
        <begin position="159"/>
        <end position="178"/>
    </location>
</feature>
<protein>
    <submittedName>
        <fullName evidence="9">Multiple sugar transport system permease protein/sn-glycerol 3-phosphate transport system permease protein/raffinose/stachyose/melibiose transport system permease protein</fullName>
    </submittedName>
</protein>
<keyword evidence="2 7" id="KW-0813">Transport</keyword>
<accession>A0A3D9KGL0</accession>
<feature type="transmembrane region" description="Helical" evidence="7">
    <location>
        <begin position="270"/>
        <end position="290"/>
    </location>
</feature>
<dbReference type="PANTHER" id="PTHR30193">
    <property type="entry name" value="ABC TRANSPORTER PERMEASE PROTEIN"/>
    <property type="match status" value="1"/>
</dbReference>
<dbReference type="InterPro" id="IPR051393">
    <property type="entry name" value="ABC_transporter_permease"/>
</dbReference>
<dbReference type="OrthoDB" id="5174895at2"/>
<dbReference type="GO" id="GO:0005886">
    <property type="term" value="C:plasma membrane"/>
    <property type="evidence" value="ECO:0007669"/>
    <property type="project" value="UniProtKB-SubCell"/>
</dbReference>
<keyword evidence="5 7" id="KW-1133">Transmembrane helix</keyword>
<feature type="domain" description="ABC transmembrane type-1" evidence="8">
    <location>
        <begin position="72"/>
        <end position="287"/>
    </location>
</feature>
<feature type="transmembrane region" description="Helical" evidence="7">
    <location>
        <begin position="109"/>
        <end position="129"/>
    </location>
</feature>
<dbReference type="RefSeq" id="WP_116059910.1">
    <property type="nucleotide sequence ID" value="NZ_QRDZ01000004.1"/>
</dbReference>
<evidence type="ECO:0000256" key="1">
    <source>
        <dbReference type="ARBA" id="ARBA00004651"/>
    </source>
</evidence>
<dbReference type="EMBL" id="QRDZ01000004">
    <property type="protein sequence ID" value="RED85489.1"/>
    <property type="molecule type" value="Genomic_DNA"/>
</dbReference>
<comment type="subcellular location">
    <subcellularLocation>
        <location evidence="1 7">Cell membrane</location>
        <topology evidence="1 7">Multi-pass membrane protein</topology>
    </subcellularLocation>
</comment>
<sequence length="299" mass="33730">MQSSLRKKLSPYKYVLIMLPGLIVWFVLAIWPHLQVFPMAFYKWNGFSSNKVFVGWQNFESFYRSSGFMVGLKNTVLYVLFLFVVQTVLSVVLAVVLKRNTRLNRFFRTFFFLPLVFSSVMVGLTWGYMFDPNLGMLNQIFGALGIKSLESFNWLGEPVRAIFCIVMVHIWANIGYPLTILTAALQTIPDDLYEVSEIEGATSMQQFRKVTLPLITPALLRITLLTVITGAMAFDYIIILGSSVGTANEFDTWAVKIYQGLLGPNLGVPAAIGVFLGAVLFIIFLIQFVFTKKAEDAIH</sequence>
<dbReference type="CDD" id="cd06261">
    <property type="entry name" value="TM_PBP2"/>
    <property type="match status" value="1"/>
</dbReference>
<keyword evidence="9" id="KW-0762">Sugar transport</keyword>
<keyword evidence="4 7" id="KW-0812">Transmembrane</keyword>
<keyword evidence="10" id="KW-1185">Reference proteome</keyword>
<dbReference type="InterPro" id="IPR035906">
    <property type="entry name" value="MetI-like_sf"/>
</dbReference>
<evidence type="ECO:0000313" key="10">
    <source>
        <dbReference type="Proteomes" id="UP000256977"/>
    </source>
</evidence>
<evidence type="ECO:0000256" key="3">
    <source>
        <dbReference type="ARBA" id="ARBA00022475"/>
    </source>
</evidence>
<feature type="transmembrane region" description="Helical" evidence="7">
    <location>
        <begin position="76"/>
        <end position="97"/>
    </location>
</feature>
<keyword evidence="3" id="KW-1003">Cell membrane</keyword>
<comment type="similarity">
    <text evidence="7">Belongs to the binding-protein-dependent transport system permease family.</text>
</comment>
<evidence type="ECO:0000256" key="2">
    <source>
        <dbReference type="ARBA" id="ARBA00022448"/>
    </source>
</evidence>
<dbReference type="PROSITE" id="PS50928">
    <property type="entry name" value="ABC_TM1"/>
    <property type="match status" value="1"/>
</dbReference>
<dbReference type="Pfam" id="PF00528">
    <property type="entry name" value="BPD_transp_1"/>
    <property type="match status" value="1"/>
</dbReference>
<feature type="transmembrane region" description="Helical" evidence="7">
    <location>
        <begin position="12"/>
        <end position="34"/>
    </location>
</feature>
<dbReference type="InterPro" id="IPR000515">
    <property type="entry name" value="MetI-like"/>
</dbReference>
<reference evidence="9 10" key="1">
    <citation type="submission" date="2018-07" db="EMBL/GenBank/DDBJ databases">
        <title>Genomic Encyclopedia of Type Strains, Phase III (KMG-III): the genomes of soil and plant-associated and newly described type strains.</title>
        <authorList>
            <person name="Whitman W."/>
        </authorList>
    </citation>
    <scope>NUCLEOTIDE SEQUENCE [LARGE SCALE GENOMIC DNA]</scope>
    <source>
        <strain evidence="9 10">CECT 7287</strain>
    </source>
</reference>
<evidence type="ECO:0000256" key="6">
    <source>
        <dbReference type="ARBA" id="ARBA00023136"/>
    </source>
</evidence>
<feature type="transmembrane region" description="Helical" evidence="7">
    <location>
        <begin position="218"/>
        <end position="239"/>
    </location>
</feature>
<keyword evidence="6 7" id="KW-0472">Membrane</keyword>
<dbReference type="PANTHER" id="PTHR30193:SF37">
    <property type="entry name" value="INNER MEMBRANE ABC TRANSPORTER PERMEASE PROTEIN YCJO"/>
    <property type="match status" value="1"/>
</dbReference>
<dbReference type="GO" id="GO:0055085">
    <property type="term" value="P:transmembrane transport"/>
    <property type="evidence" value="ECO:0007669"/>
    <property type="project" value="InterPro"/>
</dbReference>
<gene>
    <name evidence="9" type="ORF">DFP98_104194</name>
</gene>
<evidence type="ECO:0000256" key="4">
    <source>
        <dbReference type="ARBA" id="ARBA00022692"/>
    </source>
</evidence>
<evidence type="ECO:0000313" key="9">
    <source>
        <dbReference type="EMBL" id="RED85489.1"/>
    </source>
</evidence>
<organism evidence="9 10">
    <name type="scientific">Cohnella phaseoli</name>
    <dbReference type="NCBI Taxonomy" id="456490"/>
    <lineage>
        <taxon>Bacteria</taxon>
        <taxon>Bacillati</taxon>
        <taxon>Bacillota</taxon>
        <taxon>Bacilli</taxon>
        <taxon>Bacillales</taxon>
        <taxon>Paenibacillaceae</taxon>
        <taxon>Cohnella</taxon>
    </lineage>
</organism>
<proteinExistence type="inferred from homology"/>
<comment type="caution">
    <text evidence="9">The sequence shown here is derived from an EMBL/GenBank/DDBJ whole genome shotgun (WGS) entry which is preliminary data.</text>
</comment>